<protein>
    <recommendedName>
        <fullName evidence="3">dihydroorotase</fullName>
        <ecNumber evidence="3">3.5.2.3</ecNumber>
    </recommendedName>
</protein>
<dbReference type="GO" id="GO:0004151">
    <property type="term" value="F:dihydroorotase activity"/>
    <property type="evidence" value="ECO:0007669"/>
    <property type="project" value="UniProtKB-EC"/>
</dbReference>
<dbReference type="UniPathway" id="UPA00070">
    <property type="reaction ID" value="UER00117"/>
</dbReference>
<evidence type="ECO:0000313" key="9">
    <source>
        <dbReference type="EMBL" id="OKL57318.1"/>
    </source>
</evidence>
<comment type="pathway">
    <text evidence="1">Pyrimidine metabolism; UMP biosynthesis via de novo pathway; (S)-dihydroorotate from bicarbonate: step 3/3.</text>
</comment>
<dbReference type="GO" id="GO:0006207">
    <property type="term" value="P:'de novo' pyrimidine nucleobase biosynthetic process"/>
    <property type="evidence" value="ECO:0007669"/>
    <property type="project" value="TreeGrafter"/>
</dbReference>
<organism evidence="9 10">
    <name type="scientific">Talaromyces atroroseus</name>
    <dbReference type="NCBI Taxonomy" id="1441469"/>
    <lineage>
        <taxon>Eukaryota</taxon>
        <taxon>Fungi</taxon>
        <taxon>Dikarya</taxon>
        <taxon>Ascomycota</taxon>
        <taxon>Pezizomycotina</taxon>
        <taxon>Eurotiomycetes</taxon>
        <taxon>Eurotiomycetidae</taxon>
        <taxon>Eurotiales</taxon>
        <taxon>Trichocomaceae</taxon>
        <taxon>Talaromyces</taxon>
        <taxon>Talaromyces sect. Trachyspermi</taxon>
    </lineage>
</organism>
<dbReference type="EC" id="3.5.2.3" evidence="3"/>
<comment type="similarity">
    <text evidence="2">Belongs to the metallo-dependent hydrolases superfamily. DHOase family. Class II DHOase subfamily.</text>
</comment>
<dbReference type="InterPro" id="IPR002195">
    <property type="entry name" value="Dihydroorotase_CS"/>
</dbReference>
<dbReference type="PROSITE" id="PS00483">
    <property type="entry name" value="DIHYDROOROTASE_2"/>
    <property type="match status" value="1"/>
</dbReference>
<dbReference type="GeneID" id="31007294"/>
<keyword evidence="7" id="KW-0665">Pyrimidine biosynthesis</keyword>
<dbReference type="AlphaFoldDB" id="A0A225AJI5"/>
<dbReference type="NCBIfam" id="TIGR00856">
    <property type="entry name" value="pyrC_dimer"/>
    <property type="match status" value="1"/>
</dbReference>
<dbReference type="Gene3D" id="3.20.20.140">
    <property type="entry name" value="Metal-dependent hydrolases"/>
    <property type="match status" value="1"/>
</dbReference>
<evidence type="ECO:0000256" key="1">
    <source>
        <dbReference type="ARBA" id="ARBA00004880"/>
    </source>
</evidence>
<keyword evidence="4" id="KW-0479">Metal-binding</keyword>
<dbReference type="Proteomes" id="UP000214365">
    <property type="component" value="Unassembled WGS sequence"/>
</dbReference>
<proteinExistence type="inferred from homology"/>
<dbReference type="PANTHER" id="PTHR43137">
    <property type="entry name" value="DIHYDROOROTASE"/>
    <property type="match status" value="1"/>
</dbReference>
<dbReference type="STRING" id="1441469.A0A225AJI5"/>
<dbReference type="EMBL" id="LFMY01000012">
    <property type="protein sequence ID" value="OKL57318.1"/>
    <property type="molecule type" value="Genomic_DNA"/>
</dbReference>
<dbReference type="GO" id="GO:0044205">
    <property type="term" value="P:'de novo' UMP biosynthetic process"/>
    <property type="evidence" value="ECO:0007669"/>
    <property type="project" value="UniProtKB-UniPathway"/>
</dbReference>
<keyword evidence="6" id="KW-0862">Zinc</keyword>
<dbReference type="Pfam" id="PF04909">
    <property type="entry name" value="Amidohydro_2"/>
    <property type="match status" value="1"/>
</dbReference>
<dbReference type="PANTHER" id="PTHR43137:SF1">
    <property type="entry name" value="DIHYDROOROTASE"/>
    <property type="match status" value="1"/>
</dbReference>
<evidence type="ECO:0000256" key="3">
    <source>
        <dbReference type="ARBA" id="ARBA00012860"/>
    </source>
</evidence>
<feature type="domain" description="Amidohydrolase-related" evidence="8">
    <location>
        <begin position="76"/>
        <end position="189"/>
    </location>
</feature>
<keyword evidence="5" id="KW-0378">Hydrolase</keyword>
<dbReference type="OrthoDB" id="1670005at2759"/>
<dbReference type="GO" id="GO:0046872">
    <property type="term" value="F:metal ion binding"/>
    <property type="evidence" value="ECO:0007669"/>
    <property type="project" value="UniProtKB-KW"/>
</dbReference>
<evidence type="ECO:0000256" key="5">
    <source>
        <dbReference type="ARBA" id="ARBA00022801"/>
    </source>
</evidence>
<sequence length="547" mass="60582">MQLKDLASLELPPTADMHVHLRQDAMMELCTPLVEKGGCDTVFVMPNLTPKVGSVSDALKYYEKLQKIAPNVKFLMSLYLHTGLTEEEIEKAAKSGIIYGVKFYPAGVTTNSQEGVFDIEQLYPVFAAMEKHDLVLNLHGEMISTPPSAVGKQKEPVVTVLNAEPLFIPQLAKLHAAFPKLRIILEHVSTKQGLDAVRACGPNVAGTITAHHLHITIDDAVGDVFNFCKPVAKTPEDRLALLKAVTEGSGKFFFGSDSAPHPIQSKKGAGATAAGCFTQPYVSQIVIEALEEAVEQGWVSESELTVEAIEGFLSLFGRKFYKLPPPSGTKKIRLEKKGEKIPSIVRSADGAVEVVPWGRGREIRSLSDDSPVAMDELFQYWPPHEQVTMTIPVYILSAYTFQDHKSPVKLSLREHQAAFVSQISDVLDKEICINIAEKAPSFVKEPIINIVFDEKHDQKGPSQFVARLGNRLTTGEVETLVEKLIATLHYMLSTRKEHEYHIKVFCHLKDSDRLPYITAPFDKAGLKYESDTYDSFELTIVNGPEDK</sequence>
<comment type="caution">
    <text evidence="9">The sequence shown here is derived from an EMBL/GenBank/DDBJ whole genome shotgun (WGS) entry which is preliminary data.</text>
</comment>
<dbReference type="InterPro" id="IPR004721">
    <property type="entry name" value="DHOdimr"/>
</dbReference>
<dbReference type="SUPFAM" id="SSF51556">
    <property type="entry name" value="Metallo-dependent hydrolases"/>
    <property type="match status" value="1"/>
</dbReference>
<evidence type="ECO:0000313" key="10">
    <source>
        <dbReference type="Proteomes" id="UP000214365"/>
    </source>
</evidence>
<dbReference type="InterPro" id="IPR006680">
    <property type="entry name" value="Amidohydro-rel"/>
</dbReference>
<evidence type="ECO:0000259" key="8">
    <source>
        <dbReference type="Pfam" id="PF04909"/>
    </source>
</evidence>
<evidence type="ECO:0000256" key="6">
    <source>
        <dbReference type="ARBA" id="ARBA00022833"/>
    </source>
</evidence>
<dbReference type="GO" id="GO:0005737">
    <property type="term" value="C:cytoplasm"/>
    <property type="evidence" value="ECO:0007669"/>
    <property type="project" value="TreeGrafter"/>
</dbReference>
<reference evidence="9 10" key="1">
    <citation type="submission" date="2015-06" db="EMBL/GenBank/DDBJ databases">
        <title>Talaromyces atroroseus IBT 11181 draft genome.</title>
        <authorList>
            <person name="Rasmussen K.B."/>
            <person name="Rasmussen S."/>
            <person name="Petersen B."/>
            <person name="Sicheritz-Ponten T."/>
            <person name="Mortensen U.H."/>
            <person name="Thrane U."/>
        </authorList>
    </citation>
    <scope>NUCLEOTIDE SEQUENCE [LARGE SCALE GENOMIC DNA]</scope>
    <source>
        <strain evidence="9 10">IBT 11181</strain>
    </source>
</reference>
<gene>
    <name evidence="9" type="ORF">UA08_07538</name>
</gene>
<dbReference type="HAMAP" id="MF_00219">
    <property type="entry name" value="PyrC_classII"/>
    <property type="match status" value="1"/>
</dbReference>
<keyword evidence="10" id="KW-1185">Reference proteome</keyword>
<dbReference type="RefSeq" id="XP_020117439.1">
    <property type="nucleotide sequence ID" value="XM_020262443.1"/>
</dbReference>
<name>A0A225AJI5_TALAT</name>
<accession>A0A225AJI5</accession>
<evidence type="ECO:0000256" key="7">
    <source>
        <dbReference type="ARBA" id="ARBA00022975"/>
    </source>
</evidence>
<evidence type="ECO:0000256" key="2">
    <source>
        <dbReference type="ARBA" id="ARBA00005631"/>
    </source>
</evidence>
<evidence type="ECO:0000256" key="4">
    <source>
        <dbReference type="ARBA" id="ARBA00022723"/>
    </source>
</evidence>
<dbReference type="InterPro" id="IPR032466">
    <property type="entry name" value="Metal_Hydrolase"/>
</dbReference>